<dbReference type="VEuPathDB" id="TriTrypDB:LpyrH10_09_2980"/>
<feature type="region of interest" description="Disordered" evidence="1">
    <location>
        <begin position="105"/>
        <end position="165"/>
    </location>
</feature>
<dbReference type="VEuPathDB" id="TriTrypDB:LpyrH10_09_2960"/>
<dbReference type="VEuPathDB" id="TriTrypDB:LpyrH10_09_2940"/>
<dbReference type="GeneID" id="26905484"/>
<dbReference type="EMBL" id="LGTL01000009">
    <property type="protein sequence ID" value="KPA80224.1"/>
    <property type="molecule type" value="Genomic_DNA"/>
</dbReference>
<name>A0A0M9G154_LEPPY</name>
<dbReference type="EMBL" id="LGTL01000009">
    <property type="protein sequence ID" value="KPA80223.1"/>
    <property type="molecule type" value="Genomic_DNA"/>
</dbReference>
<dbReference type="RefSeq" id="XP_015658665.1">
    <property type="nucleotide sequence ID" value="XM_015803149.1"/>
</dbReference>
<evidence type="ECO:0000313" key="3">
    <source>
        <dbReference type="EMBL" id="KPA80221.1"/>
    </source>
</evidence>
<dbReference type="AlphaFoldDB" id="A0A0M9G154"/>
<reference evidence="5 7" key="1">
    <citation type="submission" date="2015-07" db="EMBL/GenBank/DDBJ databases">
        <title>High-quality genome of monoxenous trypanosomatid Leptomonas pyrrhocoris.</title>
        <authorList>
            <person name="Flegontov P."/>
            <person name="Butenko A."/>
            <person name="Firsov S."/>
            <person name="Vlcek C."/>
            <person name="Logacheva M.D."/>
            <person name="Field M."/>
            <person name="Filatov D."/>
            <person name="Flegontova O."/>
            <person name="Gerasimov E."/>
            <person name="Jackson A.P."/>
            <person name="Kelly S."/>
            <person name="Opperdoes F."/>
            <person name="O'Reilly A."/>
            <person name="Votypka J."/>
            <person name="Yurchenko V."/>
            <person name="Lukes J."/>
        </authorList>
    </citation>
    <scope>NUCLEOTIDE SEQUENCE [LARGE SCALE GENOMIC DNA]</scope>
    <source>
        <strain evidence="5">H10</strain>
    </source>
</reference>
<dbReference type="EMBL" id="LGTL01000009">
    <property type="protein sequence ID" value="KPA80222.1"/>
    <property type="molecule type" value="Genomic_DNA"/>
</dbReference>
<dbReference type="EMBL" id="LGTL01000009">
    <property type="protein sequence ID" value="KPA80220.1"/>
    <property type="molecule type" value="Genomic_DNA"/>
</dbReference>
<dbReference type="RefSeq" id="XP_015658663.1">
    <property type="nucleotide sequence ID" value="XM_015803147.1"/>
</dbReference>
<feature type="compositionally biased region" description="Basic residues" evidence="1">
    <location>
        <begin position="116"/>
        <end position="126"/>
    </location>
</feature>
<keyword evidence="7" id="KW-1185">Reference proteome</keyword>
<proteinExistence type="predicted"/>
<dbReference type="GeneID" id="26905488"/>
<dbReference type="RefSeq" id="XP_015658662.1">
    <property type="nucleotide sequence ID" value="XM_015803146.1"/>
</dbReference>
<sequence>MMIVGSTTRLCHVRGVTPVHTRSHQESFADGAAPLVAPLAHTRGVPPAPAHPWDGVGSPTSAHASGHAPLRASLLHVAHTHTSAHVGALTRVHIAAHHRSGVHRRTHAHAVAPSRARAHPAHRCGGRRKEEQHRGPQANPLHPPFSVSPRSRTRRRVSASAGHAAHRAHDRLLHWGAVRTPRACTGPERKSLAHIRAPQHAHAAVRRWQQVPGAGVNPIDCYVTMAPPYTPAARTSGSGATDCRGTAPPRQRRVGSLYLRAGPSWAGVRVILRQKLSVRTAPHPTARLRVCRCVSGVWCVRSRAAHSPCIHPPPACVCVCACTRAHARTGCEWGVSARSTARLVPRTGVLRQPPHSVVFAQRWATHTCAAERGASCAAPSCRA</sequence>
<evidence type="ECO:0000313" key="6">
    <source>
        <dbReference type="EMBL" id="KPA80226.1"/>
    </source>
</evidence>
<evidence type="ECO:0000313" key="2">
    <source>
        <dbReference type="EMBL" id="KPA80220.1"/>
    </source>
</evidence>
<dbReference type="EMBL" id="LGTL01000009">
    <property type="protein sequence ID" value="KPA80225.1"/>
    <property type="molecule type" value="Genomic_DNA"/>
</dbReference>
<evidence type="ECO:0000313" key="4">
    <source>
        <dbReference type="EMBL" id="KPA80223.1"/>
    </source>
</evidence>
<dbReference type="GeneID" id="26905486"/>
<dbReference type="RefSeq" id="XP_015658659.1">
    <property type="nucleotide sequence ID" value="XM_015803143.1"/>
</dbReference>
<gene>
    <name evidence="2" type="ORF">ABB37_05194</name>
    <name evidence="3" type="ORF">ABB37_05195</name>
    <name evidence="4" type="ORF">ABB37_05196</name>
    <name evidence="5" type="ORF">ABB37_05197</name>
    <name evidence="6" type="ORF">ABB37_05198</name>
</gene>
<dbReference type="VEuPathDB" id="TriTrypDB:LpyrH10_09_2950"/>
<dbReference type="OrthoDB" id="274570at2759"/>
<dbReference type="EMBL" id="LGTL01000009">
    <property type="protein sequence ID" value="KPA80221.1"/>
    <property type="molecule type" value="Genomic_DNA"/>
</dbReference>
<organism evidence="5 7">
    <name type="scientific">Leptomonas pyrrhocoris</name>
    <name type="common">Firebug parasite</name>
    <dbReference type="NCBI Taxonomy" id="157538"/>
    <lineage>
        <taxon>Eukaryota</taxon>
        <taxon>Discoba</taxon>
        <taxon>Euglenozoa</taxon>
        <taxon>Kinetoplastea</taxon>
        <taxon>Metakinetoplastina</taxon>
        <taxon>Trypanosomatida</taxon>
        <taxon>Trypanosomatidae</taxon>
        <taxon>Leishmaniinae</taxon>
        <taxon>Leptomonas</taxon>
    </lineage>
</organism>
<evidence type="ECO:0000256" key="1">
    <source>
        <dbReference type="SAM" id="MobiDB-lite"/>
    </source>
</evidence>
<dbReference type="RefSeq" id="XP_015658660.1">
    <property type="nucleotide sequence ID" value="XM_015803144.1"/>
</dbReference>
<dbReference type="RefSeq" id="XP_015658664.1">
    <property type="nucleotide sequence ID" value="XM_015803148.1"/>
</dbReference>
<dbReference type="RefSeq" id="XP_015658661.1">
    <property type="nucleotide sequence ID" value="XM_015803145.1"/>
</dbReference>
<comment type="caution">
    <text evidence="5">The sequence shown here is derived from an EMBL/GenBank/DDBJ whole genome shotgun (WGS) entry which is preliminary data.</text>
</comment>
<evidence type="ECO:0000313" key="7">
    <source>
        <dbReference type="Proteomes" id="UP000037923"/>
    </source>
</evidence>
<dbReference type="GeneID" id="26905487"/>
<dbReference type="VEuPathDB" id="TriTrypDB:LpyrH10_09_2970"/>
<dbReference type="EMBL" id="LGTL01000009">
    <property type="protein sequence ID" value="KPA80226.1"/>
    <property type="molecule type" value="Genomic_DNA"/>
</dbReference>
<protein>
    <submittedName>
        <fullName evidence="5">Uncharacterized protein</fullName>
    </submittedName>
</protein>
<accession>A0A0M9G154</accession>
<dbReference type="GeneID" id="26905485"/>
<evidence type="ECO:0000313" key="5">
    <source>
        <dbReference type="EMBL" id="KPA80225.1"/>
    </source>
</evidence>
<dbReference type="Proteomes" id="UP000037923">
    <property type="component" value="Unassembled WGS sequence"/>
</dbReference>